<comment type="caution">
    <text evidence="24">The sequence shown here is derived from an EMBL/GenBank/DDBJ whole genome shotgun (WGS) entry which is preliminary data.</text>
</comment>
<keyword evidence="13" id="KW-0961">Cell wall biogenesis/degradation</keyword>
<evidence type="ECO:0000256" key="3">
    <source>
        <dbReference type="ARBA" id="ARBA00022475"/>
    </source>
</evidence>
<sequence length="447" mass="46965">MPGGTTEALKPGPRRGGTGPSGSADRGRSGLPAARGGKGRGPRPARARLKDVKRAFDRPLTSYYLILGSGLLLSVLGLVMVLSASQIFSRVTYGDFSAVFLKQSIAVAMGLPLMWIGARLPVRTYRVLAYPLLIAAIVLLCMVLVPGVGMTVNGNRNWINIGGAFQIQPSEFAKLGLVLWGADLLTRKQRLLGQWRHLFIPLFPGALLVLGLIMLGGDMGTSMIITVVILALLWVAGAPGRLFVLALSSAAVLATLFILMKPHRAARFTGFLDPFADPQGSTLQAAHGIYALSTGGFFGSGIGTSYEKWGTLPEAHTDFIFAVIGEELGLVGTLSVLTLFAALGYAGIRVAGRTKDPFVRLAAGGATAWIMAQATINVGAVLGLLPIAGVPLPLVSYGGSALLPTMFAVGMLLSFARTEPGAAKQLAAQGPGAVRRAFARVLPRRER</sequence>
<evidence type="ECO:0000256" key="22">
    <source>
        <dbReference type="SAM" id="MobiDB-lite"/>
    </source>
</evidence>
<evidence type="ECO:0000256" key="17">
    <source>
        <dbReference type="ARBA" id="ARBA00041185"/>
    </source>
</evidence>
<feature type="transmembrane region" description="Helical" evidence="23">
    <location>
        <begin position="195"/>
        <end position="213"/>
    </location>
</feature>
<evidence type="ECO:0000256" key="19">
    <source>
        <dbReference type="ARBA" id="ARBA00044770"/>
    </source>
</evidence>
<keyword evidence="11 23" id="KW-0472">Membrane</keyword>
<proteinExistence type="inferred from homology"/>
<comment type="catalytic activity">
    <reaction evidence="20">
        <text>[GlcNAc-(1-&gt;4)-Mur2Ac(oyl-L-Ala-gamma-D-Glu-L-Lys-D-Ala-D-Ala)](n)-di-trans,octa-cis-undecaprenyl diphosphate + beta-D-GlcNAc-(1-&gt;4)-Mur2Ac(oyl-L-Ala-gamma-D-Glu-L-Lys-D-Ala-D-Ala)-di-trans,octa-cis-undecaprenyl diphosphate = [GlcNAc-(1-&gt;4)-Mur2Ac(oyl-L-Ala-gamma-D-Glu-L-Lys-D-Ala-D-Ala)](n+1)-di-trans,octa-cis-undecaprenyl diphosphate + di-trans,octa-cis-undecaprenyl diphosphate + H(+)</text>
        <dbReference type="Rhea" id="RHEA:23708"/>
        <dbReference type="Rhea" id="RHEA-COMP:9602"/>
        <dbReference type="Rhea" id="RHEA-COMP:9603"/>
        <dbReference type="ChEBI" id="CHEBI:15378"/>
        <dbReference type="ChEBI" id="CHEBI:58405"/>
        <dbReference type="ChEBI" id="CHEBI:60033"/>
        <dbReference type="ChEBI" id="CHEBI:78435"/>
        <dbReference type="EC" id="2.4.99.28"/>
    </reaction>
</comment>
<comment type="similarity">
    <text evidence="16">Belongs to the SEDS family. FtsW subfamily.</text>
</comment>
<dbReference type="EMBL" id="BAABHS010000004">
    <property type="protein sequence ID" value="GAA4954358.1"/>
    <property type="molecule type" value="Genomic_DNA"/>
</dbReference>
<dbReference type="PANTHER" id="PTHR30474:SF2">
    <property type="entry name" value="PEPTIDOGLYCAN GLYCOSYLTRANSFERASE FTSW-RELATED"/>
    <property type="match status" value="1"/>
</dbReference>
<reference evidence="25" key="1">
    <citation type="journal article" date="2019" name="Int. J. Syst. Evol. Microbiol.">
        <title>The Global Catalogue of Microorganisms (GCM) 10K type strain sequencing project: providing services to taxonomists for standard genome sequencing and annotation.</title>
        <authorList>
            <consortium name="The Broad Institute Genomics Platform"/>
            <consortium name="The Broad Institute Genome Sequencing Center for Infectious Disease"/>
            <person name="Wu L."/>
            <person name="Ma J."/>
        </authorList>
    </citation>
    <scope>NUCLEOTIDE SEQUENCE [LARGE SCALE GENOMIC DNA]</scope>
    <source>
        <strain evidence="25">JCM 17986</strain>
    </source>
</reference>
<evidence type="ECO:0000256" key="21">
    <source>
        <dbReference type="ARBA" id="ARBA00049966"/>
    </source>
</evidence>
<feature type="transmembrane region" description="Helical" evidence="23">
    <location>
        <begin position="394"/>
        <end position="416"/>
    </location>
</feature>
<evidence type="ECO:0000256" key="7">
    <source>
        <dbReference type="ARBA" id="ARBA00022692"/>
    </source>
</evidence>
<evidence type="ECO:0000256" key="14">
    <source>
        <dbReference type="ARBA" id="ARBA00032370"/>
    </source>
</evidence>
<evidence type="ECO:0000313" key="25">
    <source>
        <dbReference type="Proteomes" id="UP001500466"/>
    </source>
</evidence>
<dbReference type="InterPro" id="IPR018365">
    <property type="entry name" value="Cell_cycle_FtsW-rel_CS"/>
</dbReference>
<feature type="transmembrane region" description="Helical" evidence="23">
    <location>
        <begin position="319"/>
        <end position="346"/>
    </location>
</feature>
<comment type="function">
    <text evidence="21">Peptidoglycan polymerase that is essential for cell division.</text>
</comment>
<feature type="transmembrane region" description="Helical" evidence="23">
    <location>
        <begin position="220"/>
        <end position="236"/>
    </location>
</feature>
<keyword evidence="10 23" id="KW-1133">Transmembrane helix</keyword>
<dbReference type="Proteomes" id="UP001500466">
    <property type="component" value="Unassembled WGS sequence"/>
</dbReference>
<feature type="compositionally biased region" description="Basic residues" evidence="22">
    <location>
        <begin position="37"/>
        <end position="47"/>
    </location>
</feature>
<feature type="transmembrane region" description="Helical" evidence="23">
    <location>
        <begin position="63"/>
        <end position="84"/>
    </location>
</feature>
<evidence type="ECO:0000256" key="6">
    <source>
        <dbReference type="ARBA" id="ARBA00022679"/>
    </source>
</evidence>
<gene>
    <name evidence="24" type="primary">ftsW</name>
    <name evidence="24" type="ORF">GCM10023205_15040</name>
</gene>
<evidence type="ECO:0000256" key="15">
    <source>
        <dbReference type="ARBA" id="ARBA00033270"/>
    </source>
</evidence>
<evidence type="ECO:0000256" key="13">
    <source>
        <dbReference type="ARBA" id="ARBA00023316"/>
    </source>
</evidence>
<organism evidence="24 25">
    <name type="scientific">Yinghuangia aomiensis</name>
    <dbReference type="NCBI Taxonomy" id="676205"/>
    <lineage>
        <taxon>Bacteria</taxon>
        <taxon>Bacillati</taxon>
        <taxon>Actinomycetota</taxon>
        <taxon>Actinomycetes</taxon>
        <taxon>Kitasatosporales</taxon>
        <taxon>Streptomycetaceae</taxon>
        <taxon>Yinghuangia</taxon>
    </lineage>
</organism>
<keyword evidence="7 23" id="KW-0812">Transmembrane</keyword>
<evidence type="ECO:0000256" key="16">
    <source>
        <dbReference type="ARBA" id="ARBA00038053"/>
    </source>
</evidence>
<evidence type="ECO:0000256" key="18">
    <source>
        <dbReference type="ARBA" id="ARBA00041418"/>
    </source>
</evidence>
<feature type="region of interest" description="Disordered" evidence="22">
    <location>
        <begin position="1"/>
        <end position="47"/>
    </location>
</feature>
<comment type="pathway">
    <text evidence="2">Cell wall biogenesis; peptidoglycan biosynthesis.</text>
</comment>
<feature type="transmembrane region" description="Helical" evidence="23">
    <location>
        <begin position="128"/>
        <end position="148"/>
    </location>
</feature>
<evidence type="ECO:0000256" key="11">
    <source>
        <dbReference type="ARBA" id="ARBA00023136"/>
    </source>
</evidence>
<evidence type="ECO:0000313" key="24">
    <source>
        <dbReference type="EMBL" id="GAA4954358.1"/>
    </source>
</evidence>
<evidence type="ECO:0000256" key="5">
    <source>
        <dbReference type="ARBA" id="ARBA00022676"/>
    </source>
</evidence>
<evidence type="ECO:0000256" key="9">
    <source>
        <dbReference type="ARBA" id="ARBA00022984"/>
    </source>
</evidence>
<dbReference type="PROSITE" id="PS00428">
    <property type="entry name" value="FTSW_RODA_SPOVE"/>
    <property type="match status" value="1"/>
</dbReference>
<dbReference type="EC" id="2.4.99.28" evidence="19"/>
<dbReference type="PANTHER" id="PTHR30474">
    <property type="entry name" value="CELL CYCLE PROTEIN"/>
    <property type="match status" value="1"/>
</dbReference>
<dbReference type="InterPro" id="IPR013437">
    <property type="entry name" value="FtsW"/>
</dbReference>
<keyword evidence="9" id="KW-0573">Peptidoglycan synthesis</keyword>
<evidence type="ECO:0000256" key="23">
    <source>
        <dbReference type="SAM" id="Phobius"/>
    </source>
</evidence>
<keyword evidence="12" id="KW-0131">Cell cycle</keyword>
<keyword evidence="8" id="KW-0133">Cell shape</keyword>
<comment type="subcellular location">
    <subcellularLocation>
        <location evidence="1">Cell membrane</location>
        <topology evidence="1">Multi-pass membrane protein</topology>
    </subcellularLocation>
</comment>
<protein>
    <recommendedName>
        <fullName evidence="17">Probable peptidoglycan glycosyltransferase FtsW</fullName>
        <ecNumber evidence="19">2.4.99.28</ecNumber>
    </recommendedName>
    <alternativeName>
        <fullName evidence="18">Cell division protein FtsW</fullName>
    </alternativeName>
    <alternativeName>
        <fullName evidence="15">Cell wall polymerase</fullName>
    </alternativeName>
    <alternativeName>
        <fullName evidence="14">Peptidoglycan polymerase</fullName>
    </alternativeName>
</protein>
<name>A0ABP9GV64_9ACTN</name>
<dbReference type="RefSeq" id="WP_345674506.1">
    <property type="nucleotide sequence ID" value="NZ_BAABHS010000004.1"/>
</dbReference>
<feature type="transmembrane region" description="Helical" evidence="23">
    <location>
        <begin position="242"/>
        <end position="260"/>
    </location>
</feature>
<dbReference type="InterPro" id="IPR001182">
    <property type="entry name" value="FtsW/RodA"/>
</dbReference>
<accession>A0ABP9GV64</accession>
<keyword evidence="6" id="KW-0808">Transferase</keyword>
<dbReference type="Pfam" id="PF01098">
    <property type="entry name" value="FTSW_RODA_SPOVE"/>
    <property type="match status" value="1"/>
</dbReference>
<keyword evidence="4" id="KW-0132">Cell division</keyword>
<feature type="transmembrane region" description="Helical" evidence="23">
    <location>
        <begin position="96"/>
        <end position="116"/>
    </location>
</feature>
<dbReference type="NCBIfam" id="TIGR02614">
    <property type="entry name" value="ftsW"/>
    <property type="match status" value="1"/>
</dbReference>
<keyword evidence="5" id="KW-0328">Glycosyltransferase</keyword>
<evidence type="ECO:0000256" key="12">
    <source>
        <dbReference type="ARBA" id="ARBA00023306"/>
    </source>
</evidence>
<keyword evidence="25" id="KW-1185">Reference proteome</keyword>
<keyword evidence="3" id="KW-1003">Cell membrane</keyword>
<evidence type="ECO:0000256" key="2">
    <source>
        <dbReference type="ARBA" id="ARBA00004752"/>
    </source>
</evidence>
<evidence type="ECO:0000256" key="20">
    <source>
        <dbReference type="ARBA" id="ARBA00049902"/>
    </source>
</evidence>
<evidence type="ECO:0000256" key="4">
    <source>
        <dbReference type="ARBA" id="ARBA00022618"/>
    </source>
</evidence>
<evidence type="ECO:0000256" key="1">
    <source>
        <dbReference type="ARBA" id="ARBA00004651"/>
    </source>
</evidence>
<feature type="transmembrane region" description="Helical" evidence="23">
    <location>
        <begin position="358"/>
        <end position="388"/>
    </location>
</feature>
<evidence type="ECO:0000256" key="10">
    <source>
        <dbReference type="ARBA" id="ARBA00022989"/>
    </source>
</evidence>
<evidence type="ECO:0000256" key="8">
    <source>
        <dbReference type="ARBA" id="ARBA00022960"/>
    </source>
</evidence>